<name>A0A023F3R8_TRIIF</name>
<feature type="transmembrane region" description="Helical" evidence="11">
    <location>
        <begin position="6"/>
        <end position="28"/>
    </location>
</feature>
<keyword evidence="8" id="KW-0496">Mitochondrion</keyword>
<evidence type="ECO:0000256" key="3">
    <source>
        <dbReference type="ARBA" id="ARBA00004173"/>
    </source>
</evidence>
<evidence type="ECO:0000256" key="4">
    <source>
        <dbReference type="ARBA" id="ARBA00004555"/>
    </source>
</evidence>
<feature type="compositionally biased region" description="Basic and acidic residues" evidence="10">
    <location>
        <begin position="224"/>
        <end position="242"/>
    </location>
</feature>
<dbReference type="GO" id="GO:0016020">
    <property type="term" value="C:membrane"/>
    <property type="evidence" value="ECO:0007669"/>
    <property type="project" value="UniProtKB-SubCell"/>
</dbReference>
<keyword evidence="5 11" id="KW-0812">Transmembrane</keyword>
<evidence type="ECO:0000256" key="11">
    <source>
        <dbReference type="SAM" id="Phobius"/>
    </source>
</evidence>
<reference evidence="12" key="1">
    <citation type="journal article" date="2014" name="PLoS Negl. Trop. Dis.">
        <title>An updated insight into the Sialotranscriptome of Triatoma infestans: developmental stage and geographic variations.</title>
        <authorList>
            <person name="Schwarz A."/>
            <person name="Medrano-Mercado N."/>
            <person name="Schaub G.A."/>
            <person name="Struchiner C.J."/>
            <person name="Bargues M.D."/>
            <person name="Levy M.Z."/>
            <person name="Ribeiro J.M."/>
        </authorList>
    </citation>
    <scope>NUCLEOTIDE SEQUENCE</scope>
    <source>
        <strain evidence="12">Chile</strain>
        <tissue evidence="12">Salivary glands</tissue>
    </source>
</reference>
<feature type="compositionally biased region" description="Polar residues" evidence="10">
    <location>
        <begin position="193"/>
        <end position="204"/>
    </location>
</feature>
<dbReference type="GO" id="GO:0005739">
    <property type="term" value="C:mitochondrion"/>
    <property type="evidence" value="ECO:0007669"/>
    <property type="project" value="UniProtKB-SubCell"/>
</dbReference>
<dbReference type="GO" id="GO:0005794">
    <property type="term" value="C:Golgi apparatus"/>
    <property type="evidence" value="ECO:0007669"/>
    <property type="project" value="UniProtKB-SubCell"/>
</dbReference>
<dbReference type="Pfam" id="PF07406">
    <property type="entry name" value="NICE-3"/>
    <property type="match status" value="1"/>
</dbReference>
<evidence type="ECO:0000256" key="8">
    <source>
        <dbReference type="ARBA" id="ARBA00023128"/>
    </source>
</evidence>
<feature type="region of interest" description="Disordered" evidence="10">
    <location>
        <begin position="217"/>
        <end position="242"/>
    </location>
</feature>
<evidence type="ECO:0000313" key="12">
    <source>
        <dbReference type="EMBL" id="JAC16036.1"/>
    </source>
</evidence>
<comment type="function">
    <text evidence="1">General regulator of phagocytosis. Required to uptake Gram negative bacterium by macrophages.</text>
</comment>
<feature type="region of interest" description="Disordered" evidence="10">
    <location>
        <begin position="191"/>
        <end position="210"/>
    </location>
</feature>
<keyword evidence="9 11" id="KW-0472">Membrane</keyword>
<dbReference type="PANTHER" id="PTHR21425">
    <property type="entry name" value="NICE-3"/>
    <property type="match status" value="1"/>
</dbReference>
<sequence length="242" mass="26870">MAEELSGVMVVIIIAGGVLTFILLFIFAKRQIMRFALRSRRGPHVPVGHGAKKALKKEIHRRIEVVPKIVYEPRVSDESNSKYILPPGSSVPPFYYRLKACDDVKLLEKEICRQDSCSSGRHPSESLRAYLLNNLASPLGGPGSRLIHQFCDLYEHARHDPADFTDDEYHVYSRILLKLIDAARLLKSYGGSRKTSPLGTPQKNKCQDKFSGGVGGGRIGGVGEGRRGDMEDLIHDNNETSV</sequence>
<evidence type="ECO:0000256" key="6">
    <source>
        <dbReference type="ARBA" id="ARBA00022989"/>
    </source>
</evidence>
<keyword evidence="7" id="KW-0333">Golgi apparatus</keyword>
<dbReference type="InterPro" id="IPR010876">
    <property type="entry name" value="C1orf43"/>
</dbReference>
<keyword evidence="6 11" id="KW-1133">Transmembrane helix</keyword>
<dbReference type="PANTHER" id="PTHR21425:SF2">
    <property type="entry name" value="PROTEIN C1ORF43"/>
    <property type="match status" value="1"/>
</dbReference>
<evidence type="ECO:0000256" key="9">
    <source>
        <dbReference type="ARBA" id="ARBA00023136"/>
    </source>
</evidence>
<comment type="subcellular location">
    <subcellularLocation>
        <location evidence="4">Golgi apparatus</location>
    </subcellularLocation>
    <subcellularLocation>
        <location evidence="2">Membrane</location>
        <topology evidence="2">Single-pass membrane protein</topology>
    </subcellularLocation>
    <subcellularLocation>
        <location evidence="3">Mitochondrion</location>
    </subcellularLocation>
</comment>
<evidence type="ECO:0000256" key="5">
    <source>
        <dbReference type="ARBA" id="ARBA00022692"/>
    </source>
</evidence>
<proteinExistence type="evidence at transcript level"/>
<dbReference type="EMBL" id="GBBI01002676">
    <property type="protein sequence ID" value="JAC16036.1"/>
    <property type="molecule type" value="mRNA"/>
</dbReference>
<evidence type="ECO:0000256" key="1">
    <source>
        <dbReference type="ARBA" id="ARBA00002620"/>
    </source>
</evidence>
<evidence type="ECO:0000256" key="2">
    <source>
        <dbReference type="ARBA" id="ARBA00004167"/>
    </source>
</evidence>
<evidence type="ECO:0000256" key="7">
    <source>
        <dbReference type="ARBA" id="ARBA00023034"/>
    </source>
</evidence>
<protein>
    <submittedName>
        <fullName evidence="12">Putative conserved protein with signal anchor</fullName>
    </submittedName>
</protein>
<organism evidence="12">
    <name type="scientific">Triatoma infestans</name>
    <name type="common">Assassin bug</name>
    <dbReference type="NCBI Taxonomy" id="30076"/>
    <lineage>
        <taxon>Eukaryota</taxon>
        <taxon>Metazoa</taxon>
        <taxon>Ecdysozoa</taxon>
        <taxon>Arthropoda</taxon>
        <taxon>Hexapoda</taxon>
        <taxon>Insecta</taxon>
        <taxon>Pterygota</taxon>
        <taxon>Neoptera</taxon>
        <taxon>Paraneoptera</taxon>
        <taxon>Hemiptera</taxon>
        <taxon>Heteroptera</taxon>
        <taxon>Panheteroptera</taxon>
        <taxon>Cimicomorpha</taxon>
        <taxon>Reduviidae</taxon>
        <taxon>Triatominae</taxon>
        <taxon>Triatoma</taxon>
    </lineage>
</organism>
<evidence type="ECO:0000256" key="10">
    <source>
        <dbReference type="SAM" id="MobiDB-lite"/>
    </source>
</evidence>
<accession>A0A023F3R8</accession>
<dbReference type="AlphaFoldDB" id="A0A023F3R8"/>